<dbReference type="Pfam" id="PF01131">
    <property type="entry name" value="Topoisom_bac"/>
    <property type="match status" value="1"/>
</dbReference>
<dbReference type="GO" id="GO:0005634">
    <property type="term" value="C:nucleus"/>
    <property type="evidence" value="ECO:0007669"/>
    <property type="project" value="TreeGrafter"/>
</dbReference>
<feature type="domain" description="Toprim" evidence="3">
    <location>
        <begin position="3"/>
        <end position="152"/>
    </location>
</feature>
<feature type="domain" description="Topo IA-type catalytic" evidence="4">
    <location>
        <begin position="168"/>
        <end position="352"/>
    </location>
</feature>
<dbReference type="PANTHER" id="PTHR11390">
    <property type="entry name" value="PROKARYOTIC DNA TOPOISOMERASE"/>
    <property type="match status" value="1"/>
</dbReference>
<gene>
    <name evidence="5" type="ORF">Bpfe_015387</name>
</gene>
<dbReference type="InterPro" id="IPR034144">
    <property type="entry name" value="TOPRIM_TopoIII"/>
</dbReference>
<evidence type="ECO:0000259" key="3">
    <source>
        <dbReference type="PROSITE" id="PS50880"/>
    </source>
</evidence>
<dbReference type="EC" id="5.6.2.1" evidence="2"/>
<dbReference type="SMART" id="SM00436">
    <property type="entry name" value="TOP1Bc"/>
    <property type="match status" value="1"/>
</dbReference>
<protein>
    <recommendedName>
        <fullName evidence="2">DNA topoisomerase</fullName>
        <ecNumber evidence="2">5.6.2.1</ecNumber>
    </recommendedName>
</protein>
<dbReference type="Proteomes" id="UP001233172">
    <property type="component" value="Unassembled WGS sequence"/>
</dbReference>
<dbReference type="InterPro" id="IPR013824">
    <property type="entry name" value="Topo_IA_cen_sub1"/>
</dbReference>
<dbReference type="InterPro" id="IPR013825">
    <property type="entry name" value="Topo_IA_cen_sub2"/>
</dbReference>
<comment type="caution">
    <text evidence="5">The sequence shown here is derived from an EMBL/GenBank/DDBJ whole genome shotgun (WGS) entry which is preliminary data.</text>
</comment>
<reference evidence="5" key="1">
    <citation type="journal article" date="2023" name="PLoS Negl. Trop. Dis.">
        <title>A genome sequence for Biomphalaria pfeifferi, the major vector snail for the human-infecting parasite Schistosoma mansoni.</title>
        <authorList>
            <person name="Bu L."/>
            <person name="Lu L."/>
            <person name="Laidemitt M.R."/>
            <person name="Zhang S.M."/>
            <person name="Mutuku M."/>
            <person name="Mkoji G."/>
            <person name="Steinauer M."/>
            <person name="Loker E.S."/>
        </authorList>
    </citation>
    <scope>NUCLEOTIDE SEQUENCE</scope>
    <source>
        <strain evidence="5">KasaAsao</strain>
    </source>
</reference>
<dbReference type="GO" id="GO:0003917">
    <property type="term" value="F:DNA topoisomerase type I (single strand cut, ATP-independent) activity"/>
    <property type="evidence" value="ECO:0007669"/>
    <property type="project" value="UniProtKB-EC"/>
</dbReference>
<keyword evidence="6" id="KW-1185">Reference proteome</keyword>
<dbReference type="Gene3D" id="3.40.50.140">
    <property type="match status" value="1"/>
</dbReference>
<dbReference type="InterPro" id="IPR003601">
    <property type="entry name" value="Topo_IA_2"/>
</dbReference>
<dbReference type="PROSITE" id="PS52039">
    <property type="entry name" value="TOPO_IA_2"/>
    <property type="match status" value="1"/>
</dbReference>
<reference evidence="5" key="2">
    <citation type="submission" date="2023-04" db="EMBL/GenBank/DDBJ databases">
        <authorList>
            <person name="Bu L."/>
            <person name="Lu L."/>
            <person name="Laidemitt M.R."/>
            <person name="Zhang S.M."/>
            <person name="Mutuku M."/>
            <person name="Mkoji G."/>
            <person name="Steinauer M."/>
            <person name="Loker E.S."/>
        </authorList>
    </citation>
    <scope>NUCLEOTIDE SEQUENCE</scope>
    <source>
        <strain evidence="5">KasaAsao</strain>
        <tissue evidence="5">Whole Snail</tissue>
    </source>
</reference>
<dbReference type="Pfam" id="PF01751">
    <property type="entry name" value="Toprim"/>
    <property type="match status" value="1"/>
</dbReference>
<name>A0AAD8BIQ3_BIOPF</name>
<dbReference type="CDD" id="cd03362">
    <property type="entry name" value="TOPRIM_TopoIA_TopoIII"/>
    <property type="match status" value="1"/>
</dbReference>
<evidence type="ECO:0000313" key="6">
    <source>
        <dbReference type="Proteomes" id="UP001233172"/>
    </source>
</evidence>
<evidence type="ECO:0000256" key="2">
    <source>
        <dbReference type="RuleBase" id="RU362092"/>
    </source>
</evidence>
<keyword evidence="1 2" id="KW-0413">Isomerase</keyword>
<dbReference type="PROSITE" id="PS50880">
    <property type="entry name" value="TOPRIM"/>
    <property type="match status" value="1"/>
</dbReference>
<dbReference type="Gene3D" id="2.70.20.10">
    <property type="entry name" value="Topoisomerase I, domain 3"/>
    <property type="match status" value="1"/>
</dbReference>
<dbReference type="GO" id="GO:0006281">
    <property type="term" value="P:DNA repair"/>
    <property type="evidence" value="ECO:0007669"/>
    <property type="project" value="TreeGrafter"/>
</dbReference>
<dbReference type="InterPro" id="IPR013497">
    <property type="entry name" value="Topo_IA_cen"/>
</dbReference>
<dbReference type="PRINTS" id="PR00417">
    <property type="entry name" value="PRTPISMRASEI"/>
</dbReference>
<comment type="function">
    <text evidence="2">Introduces a single-strand break via transesterification at a target site in duplex DNA. Releases the supercoiling and torsional tension of DNA introduced during the DNA replication and transcription by transiently cleaving and rejoining one strand of the DNA duplex. The scissile phosphodiester is attacked by the catalytic tyrosine of the enzyme, resulting in the formation of a DNA-(5'-phosphotyrosyl)-enzyme intermediate and the expulsion of a 3'-OH DNA strand.</text>
</comment>
<dbReference type="Gene3D" id="1.10.290.10">
    <property type="entry name" value="Topoisomerase I, domain 4"/>
    <property type="match status" value="1"/>
</dbReference>
<evidence type="ECO:0000256" key="1">
    <source>
        <dbReference type="ARBA" id="ARBA00023235"/>
    </source>
</evidence>
<proteinExistence type="inferred from homology"/>
<dbReference type="Gene3D" id="1.10.460.10">
    <property type="entry name" value="Topoisomerase I, domain 2"/>
    <property type="match status" value="1"/>
</dbReference>
<keyword evidence="2" id="KW-0799">Topoisomerase</keyword>
<accession>A0AAD8BIQ3</accession>
<dbReference type="FunFam" id="3.40.50.140:FF:000002">
    <property type="entry name" value="DNA topoisomerase"/>
    <property type="match status" value="1"/>
</dbReference>
<comment type="catalytic activity">
    <reaction evidence="2">
        <text>ATP-independent breakage of single-stranded DNA, followed by passage and rejoining.</text>
        <dbReference type="EC" id="5.6.2.1"/>
    </reaction>
</comment>
<dbReference type="InterPro" id="IPR000380">
    <property type="entry name" value="Topo_IA"/>
</dbReference>
<dbReference type="GO" id="GO:0006265">
    <property type="term" value="P:DNA topological change"/>
    <property type="evidence" value="ECO:0007669"/>
    <property type="project" value="InterPro"/>
</dbReference>
<organism evidence="5 6">
    <name type="scientific">Biomphalaria pfeifferi</name>
    <name type="common">Bloodfluke planorb</name>
    <name type="synonym">Freshwater snail</name>
    <dbReference type="NCBI Taxonomy" id="112525"/>
    <lineage>
        <taxon>Eukaryota</taxon>
        <taxon>Metazoa</taxon>
        <taxon>Spiralia</taxon>
        <taxon>Lophotrochozoa</taxon>
        <taxon>Mollusca</taxon>
        <taxon>Gastropoda</taxon>
        <taxon>Heterobranchia</taxon>
        <taxon>Euthyneura</taxon>
        <taxon>Panpulmonata</taxon>
        <taxon>Hygrophila</taxon>
        <taxon>Lymnaeoidea</taxon>
        <taxon>Planorbidae</taxon>
        <taxon>Biomphalaria</taxon>
    </lineage>
</organism>
<evidence type="ECO:0000313" key="5">
    <source>
        <dbReference type="EMBL" id="KAK0055096.1"/>
    </source>
</evidence>
<dbReference type="GO" id="GO:0006310">
    <property type="term" value="P:DNA recombination"/>
    <property type="evidence" value="ECO:0007669"/>
    <property type="project" value="TreeGrafter"/>
</dbReference>
<dbReference type="PROSITE" id="PS00396">
    <property type="entry name" value="TOPO_IA_1"/>
    <property type="match status" value="1"/>
</dbReference>
<dbReference type="InterPro" id="IPR023405">
    <property type="entry name" value="Topo_IA_core_domain"/>
</dbReference>
<dbReference type="PANTHER" id="PTHR11390:SF20">
    <property type="entry name" value="DNA TOPOISOMERASE 3-BETA-1"/>
    <property type="match status" value="1"/>
</dbReference>
<dbReference type="GO" id="GO:0003677">
    <property type="term" value="F:DNA binding"/>
    <property type="evidence" value="ECO:0007669"/>
    <property type="project" value="UniProtKB-KW"/>
</dbReference>
<dbReference type="InterPro" id="IPR006171">
    <property type="entry name" value="TOPRIM_dom"/>
</dbReference>
<dbReference type="SUPFAM" id="SSF56712">
    <property type="entry name" value="Prokaryotic type I DNA topoisomerase"/>
    <property type="match status" value="1"/>
</dbReference>
<dbReference type="SMART" id="SM00493">
    <property type="entry name" value="TOPRIM"/>
    <property type="match status" value="1"/>
</dbReference>
<dbReference type="InterPro" id="IPR023406">
    <property type="entry name" value="Topo_IA_AS"/>
</dbReference>
<evidence type="ECO:0000259" key="4">
    <source>
        <dbReference type="PROSITE" id="PS52039"/>
    </source>
</evidence>
<sequence length="352" mass="40095">MKTVLMVAEKPSLAQSLAKILSNGNMNSRKGSNGACSIHEYTGKFNGEQVFFKMTSVCGHVMGCDFPGKYNNWDKVDPVELFTAPISKKEANPNLHMPTFLRKEATSVDYLVLWLDCDKEGENICFEVIDCVRSVMNRLSTQQIYRARFSAITDTDIKHAMNHLVQPNKNEALSVDARQELDLRIGCAFTRYQTRFFQGKYGDLDSTLISYGPCQTPTLGFCVERHDKIQSFKPEPYWVINVHVQLPNGKNLYLDWERVRLFDKEVAQMFVNRIKTGDGALVLETIQKRGEKQRPLALNTVEMLRVASSGLGMGPQHTMQIAERLYTQGYISYPRTETNSYPENFDLRQVSC</sequence>
<dbReference type="EMBL" id="JASAOG010000072">
    <property type="protein sequence ID" value="KAK0055096.1"/>
    <property type="molecule type" value="Genomic_DNA"/>
</dbReference>
<dbReference type="InterPro" id="IPR013826">
    <property type="entry name" value="Topo_IA_cen_sub3"/>
</dbReference>
<comment type="similarity">
    <text evidence="2">Belongs to the type IA topoisomerase family.</text>
</comment>
<keyword evidence="2" id="KW-0238">DNA-binding</keyword>
<dbReference type="AlphaFoldDB" id="A0AAD8BIQ3"/>